<dbReference type="EMBL" id="CM001562">
    <property type="protein sequence ID" value="EJZ60968.1"/>
    <property type="molecule type" value="Genomic_DNA"/>
</dbReference>
<organism evidence="1">
    <name type="scientific">Pseudomonas fluorescens R124</name>
    <dbReference type="NCBI Taxonomy" id="743713"/>
    <lineage>
        <taxon>Bacteria</taxon>
        <taxon>Pseudomonadati</taxon>
        <taxon>Pseudomonadota</taxon>
        <taxon>Gammaproteobacteria</taxon>
        <taxon>Pseudomonadales</taxon>
        <taxon>Pseudomonadaceae</taxon>
        <taxon>Pseudomonas</taxon>
    </lineage>
</organism>
<evidence type="ECO:0000313" key="3">
    <source>
        <dbReference type="Proteomes" id="UP000006045"/>
    </source>
</evidence>
<accession>K0WN16</accession>
<sequence length="66" mass="8194">MNMWFPLDHCSCLLVDHLLYFRKMRFGVEIKFFVLIRIHQELFKLQRNRLQCFIRNIVLTKTHREG</sequence>
<dbReference type="Proteomes" id="UP000006045">
    <property type="component" value="Plasmid pMP-R124"/>
</dbReference>
<reference evidence="2 3" key="2">
    <citation type="submission" date="2012-08" db="EMBL/GenBank/DDBJ databases">
        <title>The genome of cave-isolated P. fluorescens strain R124 demonstrates phenotypic adaptation to the mineral environment.</title>
        <authorList>
            <person name="Barton M.D."/>
            <person name="Petronio M."/>
            <person name="Giarrizzo J.G."/>
            <person name="Bowling B.V."/>
            <person name="Barton H.A."/>
        </authorList>
    </citation>
    <scope>NUCLEOTIDE SEQUENCE [LARGE SCALE GENOMIC DNA]</scope>
    <source>
        <strain evidence="2 3">R124</strain>
        <plasmid evidence="2 3">pMP-R124</plasmid>
    </source>
</reference>
<protein>
    <submittedName>
        <fullName evidence="1">Uncharacterized protein</fullName>
    </submittedName>
</protein>
<evidence type="ECO:0000313" key="2">
    <source>
        <dbReference type="EMBL" id="EJZ60968.1"/>
    </source>
</evidence>
<gene>
    <name evidence="1" type="ORF">I1A_000047</name>
</gene>
<dbReference type="AlphaFoldDB" id="K0WN16"/>
<evidence type="ECO:0000313" key="1">
    <source>
        <dbReference type="EMBL" id="AFS51723.1"/>
    </source>
</evidence>
<geneLocation type="plasmid" evidence="1 3">
    <name>pMP-R124</name>
</geneLocation>
<keyword evidence="1" id="KW-0614">Plasmid</keyword>
<proteinExistence type="predicted"/>
<dbReference type="HOGENOM" id="CLU_2827905_0_0_6"/>
<reference evidence="1" key="1">
    <citation type="submission" date="2012-03" db="EMBL/GenBank/DDBJ databases">
        <title>The genome of cave-isolated P. fluorescens strain R124 demonstrates phenotypic adaptation to the mineral environment.</title>
        <authorList>
            <person name="Barton M.D."/>
            <person name="Petronio M."/>
            <person name="Giarrizzo J.G."/>
            <person name="Bowling B."/>
            <person name="Barton H.A."/>
        </authorList>
    </citation>
    <scope>NUCLEOTIDE SEQUENCE</scope>
    <source>
        <strain evidence="1">R124</strain>
        <plasmid evidence="1">pMP-R124</plasmid>
    </source>
</reference>
<dbReference type="EMBL" id="JQ737005">
    <property type="protein sequence ID" value="AFS51723.1"/>
    <property type="molecule type" value="Genomic_DNA"/>
</dbReference>
<name>K0WN16_PSEFL</name>